<evidence type="ECO:0000256" key="1">
    <source>
        <dbReference type="ARBA" id="ARBA00006484"/>
    </source>
</evidence>
<evidence type="ECO:0000256" key="3">
    <source>
        <dbReference type="RuleBase" id="RU000363"/>
    </source>
</evidence>
<dbReference type="InterPro" id="IPR002347">
    <property type="entry name" value="SDR_fam"/>
</dbReference>
<gene>
    <name evidence="5" type="ORF">V1478_016368</name>
</gene>
<dbReference type="PRINTS" id="PR00080">
    <property type="entry name" value="SDRFAMILY"/>
</dbReference>
<dbReference type="InterPro" id="IPR036291">
    <property type="entry name" value="NAD(P)-bd_dom_sf"/>
</dbReference>
<dbReference type="GO" id="GO:0016491">
    <property type="term" value="F:oxidoreductase activity"/>
    <property type="evidence" value="ECO:0007669"/>
    <property type="project" value="UniProtKB-KW"/>
</dbReference>
<dbReference type="Pfam" id="PF00106">
    <property type="entry name" value="adh_short"/>
    <property type="match status" value="2"/>
</dbReference>
<sequence length="429" mass="47918">MRSVISRERNFNEISLFLCLSLSLFLFVFLFNEISYYKQTIMERWAGKIAVVTGASSGMGLAIAKALVQNEVVVIGFARRKSKMQSEMQNVKGKSKGKFYACECDITKTESIEQAFQWVKNNFGTVHILVNNAGISSDAKFMDSSRSDWQRLFDINVLGYIDCSKRAAKMMLDSNEECYIVNMNSILGHNVDLPGFTLNFYPSSKFASVAATEIIQKELYGIAIVTGASSGIGLAIAKAFVQNEIVVVGFARRKSKMQSEMQNVKGKGKGKFYACECDVTKPESIEQAFQWVKNNFGTVHILVNNAGVSSNAKFMDSSRPDWQRLFDVNVLGYIDCTKRAARMMLDSNVEGYIVNMNSIAGHYLDVFPDCSLNFYPASKHASVAATEITQKELHGKDIANAVIYVIGTPQRVHITELIIRPFGEVQYQY</sequence>
<dbReference type="Gene3D" id="3.40.50.720">
    <property type="entry name" value="NAD(P)-binding Rossmann-like Domain"/>
    <property type="match status" value="2"/>
</dbReference>
<evidence type="ECO:0000256" key="2">
    <source>
        <dbReference type="ARBA" id="ARBA00023002"/>
    </source>
</evidence>
<feature type="transmembrane region" description="Helical" evidence="4">
    <location>
        <begin position="12"/>
        <end position="31"/>
    </location>
</feature>
<dbReference type="PANTHER" id="PTHR43115">
    <property type="entry name" value="DEHYDROGENASE/REDUCTASE SDR FAMILY MEMBER 11"/>
    <property type="match status" value="1"/>
</dbReference>
<evidence type="ECO:0000313" key="5">
    <source>
        <dbReference type="EMBL" id="KAL2713811.1"/>
    </source>
</evidence>
<organism evidence="5 6">
    <name type="scientific">Vespula squamosa</name>
    <name type="common">Southern yellow jacket</name>
    <name type="synonym">Wasp</name>
    <dbReference type="NCBI Taxonomy" id="30214"/>
    <lineage>
        <taxon>Eukaryota</taxon>
        <taxon>Metazoa</taxon>
        <taxon>Ecdysozoa</taxon>
        <taxon>Arthropoda</taxon>
        <taxon>Hexapoda</taxon>
        <taxon>Insecta</taxon>
        <taxon>Pterygota</taxon>
        <taxon>Neoptera</taxon>
        <taxon>Endopterygota</taxon>
        <taxon>Hymenoptera</taxon>
        <taxon>Apocrita</taxon>
        <taxon>Aculeata</taxon>
        <taxon>Vespoidea</taxon>
        <taxon>Vespidae</taxon>
        <taxon>Vespinae</taxon>
        <taxon>Vespula</taxon>
    </lineage>
</organism>
<keyword evidence="4" id="KW-0472">Membrane</keyword>
<keyword evidence="2" id="KW-0560">Oxidoreductase</keyword>
<comment type="similarity">
    <text evidence="1 3">Belongs to the short-chain dehydrogenases/reductases (SDR) family.</text>
</comment>
<evidence type="ECO:0000256" key="4">
    <source>
        <dbReference type="SAM" id="Phobius"/>
    </source>
</evidence>
<dbReference type="Proteomes" id="UP001607302">
    <property type="component" value="Unassembled WGS sequence"/>
</dbReference>
<name>A0ABD2A079_VESSQ</name>
<dbReference type="AlphaFoldDB" id="A0ABD2A079"/>
<dbReference type="SUPFAM" id="SSF51735">
    <property type="entry name" value="NAD(P)-binding Rossmann-fold domains"/>
    <property type="match status" value="2"/>
</dbReference>
<reference evidence="5 6" key="1">
    <citation type="journal article" date="2024" name="Ann. Entomol. Soc. Am.">
        <title>Genomic analyses of the southern and eastern yellowjacket wasps (Hymenoptera: Vespidae) reveal evolutionary signatures of social life.</title>
        <authorList>
            <person name="Catto M.A."/>
            <person name="Caine P.B."/>
            <person name="Orr S.E."/>
            <person name="Hunt B.G."/>
            <person name="Goodisman M.A.D."/>
        </authorList>
    </citation>
    <scope>NUCLEOTIDE SEQUENCE [LARGE SCALE GENOMIC DNA]</scope>
    <source>
        <strain evidence="5">233</strain>
        <tissue evidence="5">Head and thorax</tissue>
    </source>
</reference>
<keyword evidence="6" id="KW-1185">Reference proteome</keyword>
<protein>
    <submittedName>
        <fullName evidence="5">Farnesol dehydrogenase-like</fullName>
    </submittedName>
</protein>
<dbReference type="EMBL" id="JAUDFV010000157">
    <property type="protein sequence ID" value="KAL2713811.1"/>
    <property type="molecule type" value="Genomic_DNA"/>
</dbReference>
<dbReference type="PANTHER" id="PTHR43115:SF4">
    <property type="entry name" value="DEHYDROGENASE_REDUCTASE SDR FAMILY MEMBER 11"/>
    <property type="match status" value="1"/>
</dbReference>
<proteinExistence type="inferred from homology"/>
<accession>A0ABD2A079</accession>
<keyword evidence="4" id="KW-1133">Transmembrane helix</keyword>
<keyword evidence="4" id="KW-0812">Transmembrane</keyword>
<dbReference type="PRINTS" id="PR00081">
    <property type="entry name" value="GDHRDH"/>
</dbReference>
<dbReference type="FunFam" id="3.40.50.720:FF:000084">
    <property type="entry name" value="Short-chain dehydrogenase reductase"/>
    <property type="match status" value="1"/>
</dbReference>
<evidence type="ECO:0000313" key="6">
    <source>
        <dbReference type="Proteomes" id="UP001607302"/>
    </source>
</evidence>
<comment type="caution">
    <text evidence="5">The sequence shown here is derived from an EMBL/GenBank/DDBJ whole genome shotgun (WGS) entry which is preliminary data.</text>
</comment>